<evidence type="ECO:0000259" key="3">
    <source>
        <dbReference type="Pfam" id="PF24049"/>
    </source>
</evidence>
<dbReference type="EMBL" id="JAGRPV010000001">
    <property type="protein sequence ID" value="MDI4647412.1"/>
    <property type="molecule type" value="Genomic_DNA"/>
</dbReference>
<keyword evidence="5" id="KW-1185">Reference proteome</keyword>
<name>A0ABT6TNK4_9BACL</name>
<dbReference type="Proteomes" id="UP001161691">
    <property type="component" value="Unassembled WGS sequence"/>
</dbReference>
<feature type="coiled-coil region" evidence="1">
    <location>
        <begin position="315"/>
        <end position="380"/>
    </location>
</feature>
<dbReference type="InterPro" id="IPR057796">
    <property type="entry name" value="YOMG-like_N"/>
</dbReference>
<protein>
    <submittedName>
        <fullName evidence="4">Phage tail spike protein</fullName>
    </submittedName>
</protein>
<dbReference type="NCBIfam" id="TIGR01665">
    <property type="entry name" value="put_anti_recept"/>
    <property type="match status" value="1"/>
</dbReference>
<dbReference type="InterPro" id="IPR010572">
    <property type="entry name" value="Tail_dom"/>
</dbReference>
<dbReference type="Pfam" id="PF24049">
    <property type="entry name" value="YOMG_N"/>
    <property type="match status" value="1"/>
</dbReference>
<keyword evidence="1" id="KW-0175">Coiled coil</keyword>
<dbReference type="InterPro" id="IPR007119">
    <property type="entry name" value="Phage_tail_spike_N"/>
</dbReference>
<dbReference type="Pfam" id="PF06605">
    <property type="entry name" value="Prophage_tail"/>
    <property type="match status" value="1"/>
</dbReference>
<comment type="caution">
    <text evidence="4">The sequence shown here is derived from an EMBL/GenBank/DDBJ whole genome shotgun (WGS) entry which is preliminary data.</text>
</comment>
<proteinExistence type="predicted"/>
<evidence type="ECO:0000256" key="1">
    <source>
        <dbReference type="SAM" id="Coils"/>
    </source>
</evidence>
<evidence type="ECO:0000259" key="2">
    <source>
        <dbReference type="Pfam" id="PF06605"/>
    </source>
</evidence>
<reference evidence="4" key="1">
    <citation type="submission" date="2023-04" db="EMBL/GenBank/DDBJ databases">
        <title>Comparative genomic analysis of Cohnella hashimotonis sp. nov., isolated from the International Space Station.</title>
        <authorList>
            <person name="Venkateswaran K."/>
            <person name="Simpson A."/>
        </authorList>
    </citation>
    <scope>NUCLEOTIDE SEQUENCE</scope>
    <source>
        <strain evidence="4">F6_2S_P_1</strain>
    </source>
</reference>
<evidence type="ECO:0000313" key="5">
    <source>
        <dbReference type="Proteomes" id="UP001161691"/>
    </source>
</evidence>
<organism evidence="4 5">
    <name type="scientific">Cohnella hashimotonis</name>
    <dbReference type="NCBI Taxonomy" id="2826895"/>
    <lineage>
        <taxon>Bacteria</taxon>
        <taxon>Bacillati</taxon>
        <taxon>Bacillota</taxon>
        <taxon>Bacilli</taxon>
        <taxon>Bacillales</taxon>
        <taxon>Paenibacillaceae</taxon>
        <taxon>Cohnella</taxon>
    </lineage>
</organism>
<accession>A0ABT6TNK4</accession>
<gene>
    <name evidence="4" type="ORF">KB449_20740</name>
</gene>
<evidence type="ECO:0000313" key="4">
    <source>
        <dbReference type="EMBL" id="MDI4647412.1"/>
    </source>
</evidence>
<feature type="domain" description="YOMG-like N-terminal" evidence="3">
    <location>
        <begin position="18"/>
        <end position="106"/>
    </location>
</feature>
<sequence>MILDIEDYPELVKPRLYIARPDRTIVGELTEAYGVTRTIQLGAIPTIDFRLPHRVHKRSRLIPNPNIEHARNRYLIKFVQGVTEEWYLIRTPSSSMDESSDYKSIEAYGLAFELADKTIRRYSAVSHSASQVLQDALGPTIWSLGYVDAAFDLMYRSFDYSGNVLDFVTQIANTFGALIDYDSVQRKVNLYKFDNYGRNKGLEVSYGSLLKHATVTENSDEFYTRFSAAGAEGIDITGQTITGQNYIEDYSFFMYPFERDESRAVIRHSDYMSDALCHALLDYTKVLKANEGTYQGYLAELSGLQEIVDDKTSVLRDLQVQLETIEDSLSVANAAQAPTGSLIQQKSAKQADIASQQLLVDAAQANLESMEALIAELQDGLALTTHFSPELLTEWNTYIIEGYYENSNVTDDKQLMELLVDEFEQYKQPKIVAEIGIVNLLECVTESKKWDKLNLGDIITIRHTRIGIDVQAKMNQMTFDYENGDISLTISNVKDLTSRFMKDYNRNNLTSSNVISNSYKWNAAAVDVNEVQSVLDGVWDATKREITASNNETVEIGRQGIWLKDISDPMKIVVLQHGKIGLSGDGGNTWSTAIDASGVYAQRLVGQIIAGVNLLITNDAGTVEINSNGAIFTDIDLTVTLSDEKTRVKINGSDGIMIQKKNHMNGMWDNQFYVNTEGDAEFGGTLAIGSGSNVVKAKGDKGFWVGSTQFENAPFHVDLNGVATMTKANITGGSLNIGTGFQVNESGVNIQGNVRANAVAANTTIQAPEIIGGSMKVGSGEETIIMDDSGFYAGASEKESAKTKIDMDGKLTTTDIDIKGGSIDVESDVKVGNMIRFQGEGDKGLIFDGSANIVMHENSGMDIQANTYINLEAGLVNISANNGMLLNNKPIADQEWVIQYVLQNGSGSVKWE</sequence>
<dbReference type="RefSeq" id="WP_282910177.1">
    <property type="nucleotide sequence ID" value="NZ_JAGRPV010000001.1"/>
</dbReference>
<feature type="domain" description="Tail spike" evidence="2">
    <location>
        <begin position="112"/>
        <end position="258"/>
    </location>
</feature>